<dbReference type="CDD" id="cd07377">
    <property type="entry name" value="WHTH_GntR"/>
    <property type="match status" value="1"/>
</dbReference>
<name>A0A6J4PYG9_9BURK</name>
<accession>A0A6J4PYG9</accession>
<evidence type="ECO:0000256" key="1">
    <source>
        <dbReference type="ARBA" id="ARBA00023015"/>
    </source>
</evidence>
<organism evidence="5">
    <name type="scientific">uncultured Ramlibacter sp</name>
    <dbReference type="NCBI Taxonomy" id="260755"/>
    <lineage>
        <taxon>Bacteria</taxon>
        <taxon>Pseudomonadati</taxon>
        <taxon>Pseudomonadota</taxon>
        <taxon>Betaproteobacteria</taxon>
        <taxon>Burkholderiales</taxon>
        <taxon>Comamonadaceae</taxon>
        <taxon>Ramlibacter</taxon>
        <taxon>environmental samples</taxon>
    </lineage>
</organism>
<dbReference type="Pfam" id="PF00392">
    <property type="entry name" value="GntR"/>
    <property type="match status" value="1"/>
</dbReference>
<protein>
    <recommendedName>
        <fullName evidence="4">HTH gntR-type domain-containing protein</fullName>
    </recommendedName>
</protein>
<proteinExistence type="predicted"/>
<sequence>MSAAASPIVARFLSAAAGLPKHARLRHAIIGAVEAGELPVGAKVTGERELSEALGLSLGTTQKALGRLMDEGFLVRRQGHGTFVGSDRKPIAGSWHFRFVAPEGGPELPVFATIVERRVEPVQGLWSDVLGPDPKGYVMLRRRLDIGGQFHCASRMYLPASRFGKLVRMAERRLADTNLKTVLADEFSAPTLQSEGLAFLVAADPEDAVLMGVRPGTPGLQVHITGRSFGRLPITFQLMSVPPTRFALKLDFNPPTSGSAQ</sequence>
<dbReference type="Gene3D" id="3.40.1410.10">
    <property type="entry name" value="Chorismate lyase-like"/>
    <property type="match status" value="1"/>
</dbReference>
<keyword evidence="3" id="KW-0804">Transcription</keyword>
<dbReference type="SUPFAM" id="SSF64288">
    <property type="entry name" value="Chorismate lyase-like"/>
    <property type="match status" value="1"/>
</dbReference>
<dbReference type="PANTHER" id="PTHR44846">
    <property type="entry name" value="MANNOSYL-D-GLYCERATE TRANSPORT/METABOLISM SYSTEM REPRESSOR MNGR-RELATED"/>
    <property type="match status" value="1"/>
</dbReference>
<reference evidence="5" key="1">
    <citation type="submission" date="2020-02" db="EMBL/GenBank/DDBJ databases">
        <authorList>
            <person name="Meier V. D."/>
        </authorList>
    </citation>
    <scope>NUCLEOTIDE SEQUENCE</scope>
    <source>
        <strain evidence="5">AVDCRST_MAG51</strain>
    </source>
</reference>
<dbReference type="InterPro" id="IPR028978">
    <property type="entry name" value="Chorismate_lyase_/UTRA_dom_sf"/>
</dbReference>
<evidence type="ECO:0000259" key="4">
    <source>
        <dbReference type="PROSITE" id="PS50949"/>
    </source>
</evidence>
<dbReference type="PROSITE" id="PS50949">
    <property type="entry name" value="HTH_GNTR"/>
    <property type="match status" value="1"/>
</dbReference>
<dbReference type="PANTHER" id="PTHR44846:SF1">
    <property type="entry name" value="MANNOSYL-D-GLYCERATE TRANSPORT_METABOLISM SYSTEM REPRESSOR MNGR-RELATED"/>
    <property type="match status" value="1"/>
</dbReference>
<dbReference type="GO" id="GO:0003700">
    <property type="term" value="F:DNA-binding transcription factor activity"/>
    <property type="evidence" value="ECO:0007669"/>
    <property type="project" value="InterPro"/>
</dbReference>
<dbReference type="AlphaFoldDB" id="A0A6J4PYG9"/>
<dbReference type="InterPro" id="IPR036388">
    <property type="entry name" value="WH-like_DNA-bd_sf"/>
</dbReference>
<evidence type="ECO:0000313" key="5">
    <source>
        <dbReference type="EMBL" id="CAA9427924.1"/>
    </source>
</evidence>
<keyword evidence="1" id="KW-0805">Transcription regulation</keyword>
<feature type="domain" description="HTH gntR-type" evidence="4">
    <location>
        <begin position="19"/>
        <end position="87"/>
    </location>
</feature>
<dbReference type="InterPro" id="IPR050679">
    <property type="entry name" value="Bact_HTH_transcr_reg"/>
</dbReference>
<dbReference type="GO" id="GO:0045892">
    <property type="term" value="P:negative regulation of DNA-templated transcription"/>
    <property type="evidence" value="ECO:0007669"/>
    <property type="project" value="TreeGrafter"/>
</dbReference>
<dbReference type="EMBL" id="CADCUX010000522">
    <property type="protein sequence ID" value="CAA9427924.1"/>
    <property type="molecule type" value="Genomic_DNA"/>
</dbReference>
<dbReference type="InterPro" id="IPR036390">
    <property type="entry name" value="WH_DNA-bd_sf"/>
</dbReference>
<evidence type="ECO:0000256" key="2">
    <source>
        <dbReference type="ARBA" id="ARBA00023125"/>
    </source>
</evidence>
<dbReference type="GO" id="GO:0003677">
    <property type="term" value="F:DNA binding"/>
    <property type="evidence" value="ECO:0007669"/>
    <property type="project" value="UniProtKB-KW"/>
</dbReference>
<keyword evidence="2" id="KW-0238">DNA-binding</keyword>
<gene>
    <name evidence="5" type="ORF">AVDCRST_MAG51-2449</name>
</gene>
<dbReference type="InterPro" id="IPR000524">
    <property type="entry name" value="Tscrpt_reg_HTH_GntR"/>
</dbReference>
<dbReference type="SMART" id="SM00345">
    <property type="entry name" value="HTH_GNTR"/>
    <property type="match status" value="1"/>
</dbReference>
<dbReference type="SUPFAM" id="SSF46785">
    <property type="entry name" value="Winged helix' DNA-binding domain"/>
    <property type="match status" value="1"/>
</dbReference>
<evidence type="ECO:0000256" key="3">
    <source>
        <dbReference type="ARBA" id="ARBA00023163"/>
    </source>
</evidence>
<dbReference type="Gene3D" id="1.10.10.10">
    <property type="entry name" value="Winged helix-like DNA-binding domain superfamily/Winged helix DNA-binding domain"/>
    <property type="match status" value="1"/>
</dbReference>